<reference evidence="2" key="1">
    <citation type="submission" date="2018-06" db="EMBL/GenBank/DDBJ databases">
        <authorList>
            <person name="Zhirakovskaya E."/>
        </authorList>
    </citation>
    <scope>NUCLEOTIDE SEQUENCE</scope>
</reference>
<dbReference type="PANTHER" id="PTHR34448:SF1">
    <property type="entry name" value="BLL6088 PROTEIN"/>
    <property type="match status" value="1"/>
</dbReference>
<protein>
    <recommendedName>
        <fullName evidence="3">Leucyl aminopeptidase (Aminopeptidase T)</fullName>
    </recommendedName>
</protein>
<dbReference type="InterPro" id="IPR052170">
    <property type="entry name" value="M29_Exopeptidase"/>
</dbReference>
<evidence type="ECO:0000256" key="1">
    <source>
        <dbReference type="ARBA" id="ARBA00022723"/>
    </source>
</evidence>
<proteinExistence type="predicted"/>
<dbReference type="GO" id="GO:0046872">
    <property type="term" value="F:metal ion binding"/>
    <property type="evidence" value="ECO:0007669"/>
    <property type="project" value="UniProtKB-KW"/>
</dbReference>
<accession>A0A3B0TB27</accession>
<dbReference type="PANTHER" id="PTHR34448">
    <property type="entry name" value="AMINOPEPTIDASE"/>
    <property type="match status" value="1"/>
</dbReference>
<dbReference type="SUPFAM" id="SSF144052">
    <property type="entry name" value="Thermophilic metalloprotease-like"/>
    <property type="match status" value="1"/>
</dbReference>
<name>A0A3B0TB27_9ZZZZ</name>
<dbReference type="EMBL" id="UOEK01000550">
    <property type="protein sequence ID" value="VAW09299.1"/>
    <property type="molecule type" value="Genomic_DNA"/>
</dbReference>
<dbReference type="AlphaFoldDB" id="A0A3B0TB27"/>
<dbReference type="InterPro" id="IPR058739">
    <property type="entry name" value="NicX"/>
</dbReference>
<keyword evidence="1" id="KW-0479">Metal-binding</keyword>
<evidence type="ECO:0008006" key="3">
    <source>
        <dbReference type="Google" id="ProtNLM"/>
    </source>
</evidence>
<dbReference type="Pfam" id="PF26233">
    <property type="entry name" value="NicX"/>
    <property type="match status" value="1"/>
</dbReference>
<evidence type="ECO:0000313" key="2">
    <source>
        <dbReference type="EMBL" id="VAW09299.1"/>
    </source>
</evidence>
<sequence length="341" mass="36917">MSDKQQEPRTEEDMRRAAELIVDTCFEVEEGDVVTIITDSRRSEEADMVATVVSERGAWPVVMNNDTQVRRGLQDTHFPMAPPRNLHTAMVTADEIIIMTDLEWANRFAHVSAVKESCAANARIGSVEEGFGRWPISVDDIAATIGNAKAAIAMLEGATRVRVTSPGGTDVTVNIERRPALEVVPVKKRGAMMGPVPLWGEVAYAAVEDQTEGTIVVDGNMLGIGVPHNVETPITWNIEGGRYQSIEGGAEARRLRDTVRDVPGADIVGEFAFGTSDFAPLGSPSEKGRKGTVHFALGDNQNCYPGGQNTSRLHLDGVVHNATLEILDSGTFILKDGVWQL</sequence>
<gene>
    <name evidence="2" type="ORF">MNBD_ACTINO02-934</name>
</gene>
<organism evidence="2">
    <name type="scientific">hydrothermal vent metagenome</name>
    <dbReference type="NCBI Taxonomy" id="652676"/>
    <lineage>
        <taxon>unclassified sequences</taxon>
        <taxon>metagenomes</taxon>
        <taxon>ecological metagenomes</taxon>
    </lineage>
</organism>